<evidence type="ECO:0000256" key="3">
    <source>
        <dbReference type="ARBA" id="ARBA00022964"/>
    </source>
</evidence>
<dbReference type="OrthoDB" id="69177at2759"/>
<feature type="region of interest" description="Disordered" evidence="6">
    <location>
        <begin position="1"/>
        <end position="36"/>
    </location>
</feature>
<evidence type="ECO:0000256" key="1">
    <source>
        <dbReference type="ARBA" id="ARBA00001961"/>
    </source>
</evidence>
<keyword evidence="9" id="KW-1185">Reference proteome</keyword>
<protein>
    <recommendedName>
        <fullName evidence="7">Fe2OG dioxygenase domain-containing protein</fullName>
    </recommendedName>
</protein>
<dbReference type="eggNOG" id="ENOG502RUK5">
    <property type="taxonomic scope" value="Eukaryota"/>
</dbReference>
<organism evidence="8 9">
    <name type="scientific">Thalassiosira oceanica</name>
    <name type="common">Marine diatom</name>
    <dbReference type="NCBI Taxonomy" id="159749"/>
    <lineage>
        <taxon>Eukaryota</taxon>
        <taxon>Sar</taxon>
        <taxon>Stramenopiles</taxon>
        <taxon>Ochrophyta</taxon>
        <taxon>Bacillariophyta</taxon>
        <taxon>Coscinodiscophyceae</taxon>
        <taxon>Thalassiosirophycidae</taxon>
        <taxon>Thalassiosirales</taxon>
        <taxon>Thalassiosiraceae</taxon>
        <taxon>Thalassiosira</taxon>
    </lineage>
</organism>
<dbReference type="AlphaFoldDB" id="K0R093"/>
<accession>K0R093</accession>
<dbReference type="InterPro" id="IPR044862">
    <property type="entry name" value="Pro_4_hyd_alph_FE2OG_OXY"/>
</dbReference>
<dbReference type="PANTHER" id="PTHR10869">
    <property type="entry name" value="PROLYL 4-HYDROXYLASE ALPHA SUBUNIT"/>
    <property type="match status" value="1"/>
</dbReference>
<evidence type="ECO:0000256" key="5">
    <source>
        <dbReference type="ARBA" id="ARBA00023004"/>
    </source>
</evidence>
<feature type="compositionally biased region" description="Low complexity" evidence="6">
    <location>
        <begin position="8"/>
        <end position="27"/>
    </location>
</feature>
<dbReference type="GO" id="GO:0004656">
    <property type="term" value="F:procollagen-proline 4-dioxygenase activity"/>
    <property type="evidence" value="ECO:0007669"/>
    <property type="project" value="TreeGrafter"/>
</dbReference>
<keyword evidence="2" id="KW-0479">Metal-binding</keyword>
<evidence type="ECO:0000313" key="8">
    <source>
        <dbReference type="EMBL" id="EJK45025.1"/>
    </source>
</evidence>
<dbReference type="PANTHER" id="PTHR10869:SF236">
    <property type="entry name" value="PROLYL 4-HYDROXYLASE ALPHA SUBUNIT DOMAIN-CONTAINING PROTEIN"/>
    <property type="match status" value="1"/>
</dbReference>
<comment type="cofactor">
    <cofactor evidence="1">
        <name>L-ascorbate</name>
        <dbReference type="ChEBI" id="CHEBI:38290"/>
    </cofactor>
</comment>
<dbReference type="GO" id="GO:0005506">
    <property type="term" value="F:iron ion binding"/>
    <property type="evidence" value="ECO:0007669"/>
    <property type="project" value="InterPro"/>
</dbReference>
<dbReference type="InterPro" id="IPR005123">
    <property type="entry name" value="Oxoglu/Fe-dep_dioxygenase_dom"/>
</dbReference>
<dbReference type="GO" id="GO:0005783">
    <property type="term" value="C:endoplasmic reticulum"/>
    <property type="evidence" value="ECO:0007669"/>
    <property type="project" value="TreeGrafter"/>
</dbReference>
<evidence type="ECO:0000256" key="6">
    <source>
        <dbReference type="SAM" id="MobiDB-lite"/>
    </source>
</evidence>
<dbReference type="Gene3D" id="2.60.120.620">
    <property type="entry name" value="q2cbj1_9rhob like domain"/>
    <property type="match status" value="1"/>
</dbReference>
<sequence length="282" mass="31507">MGKRQRQKATATKTSAQQPSASSTSSAESRRKPDTFPPSLLRGYCHYQGGAAPEIEALVPNAVFIARHALSSKECRDWIEHAEGQKWTDVNHPASRYIAHRQCGRIHRDDWEMSSRLFRRISTIVDHVAPQLGIFDKSSLHTHQRRAAEGVTLKYMPVSCNPNLRLYKYEKGMWFGRHVDGSDEIDVTPDCPISDVSDAQTEITVLFYLSTCQGGATRFHLPHAGGKRKGRGESSVAFTPEEGAVLLHVHGDRCLEHEAEPVLSGAKYVLRTDIVYGITKTR</sequence>
<dbReference type="EMBL" id="AGNL01048909">
    <property type="protein sequence ID" value="EJK45025.1"/>
    <property type="molecule type" value="Genomic_DNA"/>
</dbReference>
<evidence type="ECO:0000313" key="9">
    <source>
        <dbReference type="Proteomes" id="UP000266841"/>
    </source>
</evidence>
<dbReference type="SMART" id="SM00702">
    <property type="entry name" value="P4Hc"/>
    <property type="match status" value="1"/>
</dbReference>
<comment type="caution">
    <text evidence="8">The sequence shown here is derived from an EMBL/GenBank/DDBJ whole genome shotgun (WGS) entry which is preliminary data.</text>
</comment>
<evidence type="ECO:0000256" key="4">
    <source>
        <dbReference type="ARBA" id="ARBA00023002"/>
    </source>
</evidence>
<keyword evidence="4" id="KW-0560">Oxidoreductase</keyword>
<dbReference type="PROSITE" id="PS51471">
    <property type="entry name" value="FE2OG_OXY"/>
    <property type="match status" value="1"/>
</dbReference>
<dbReference type="InterPro" id="IPR045054">
    <property type="entry name" value="P4HA-like"/>
</dbReference>
<gene>
    <name evidence="8" type="ORF">THAOC_36389</name>
</gene>
<keyword evidence="3" id="KW-0223">Dioxygenase</keyword>
<dbReference type="OMA" id="PVSCNPN"/>
<reference evidence="8 9" key="1">
    <citation type="journal article" date="2012" name="Genome Biol.">
        <title>Genome and low-iron response of an oceanic diatom adapted to chronic iron limitation.</title>
        <authorList>
            <person name="Lommer M."/>
            <person name="Specht M."/>
            <person name="Roy A.S."/>
            <person name="Kraemer L."/>
            <person name="Andreson R."/>
            <person name="Gutowska M.A."/>
            <person name="Wolf J."/>
            <person name="Bergner S.V."/>
            <person name="Schilhabel M.B."/>
            <person name="Klostermeier U.C."/>
            <person name="Beiko R.G."/>
            <person name="Rosenstiel P."/>
            <person name="Hippler M."/>
            <person name="Laroche J."/>
        </authorList>
    </citation>
    <scope>NUCLEOTIDE SEQUENCE [LARGE SCALE GENOMIC DNA]</scope>
    <source>
        <strain evidence="8 9">CCMP1005</strain>
    </source>
</reference>
<proteinExistence type="predicted"/>
<feature type="domain" description="Fe2OG dioxygenase" evidence="7">
    <location>
        <begin position="156"/>
        <end position="276"/>
    </location>
</feature>
<evidence type="ECO:0000259" key="7">
    <source>
        <dbReference type="PROSITE" id="PS51471"/>
    </source>
</evidence>
<name>K0R093_THAOC</name>
<dbReference type="InterPro" id="IPR006620">
    <property type="entry name" value="Pro_4_hyd_alph"/>
</dbReference>
<keyword evidence="5" id="KW-0408">Iron</keyword>
<dbReference type="Pfam" id="PF13640">
    <property type="entry name" value="2OG-FeII_Oxy_3"/>
    <property type="match status" value="1"/>
</dbReference>
<evidence type="ECO:0000256" key="2">
    <source>
        <dbReference type="ARBA" id="ARBA00022723"/>
    </source>
</evidence>
<dbReference type="GO" id="GO:0031418">
    <property type="term" value="F:L-ascorbic acid binding"/>
    <property type="evidence" value="ECO:0007669"/>
    <property type="project" value="InterPro"/>
</dbReference>
<dbReference type="Proteomes" id="UP000266841">
    <property type="component" value="Unassembled WGS sequence"/>
</dbReference>